<dbReference type="Proteomes" id="UP001054945">
    <property type="component" value="Unassembled WGS sequence"/>
</dbReference>
<protein>
    <submittedName>
        <fullName evidence="1">Uncharacterized protein</fullName>
    </submittedName>
</protein>
<accession>A0AAV4Y966</accession>
<dbReference type="EMBL" id="BPLR01001605">
    <property type="protein sequence ID" value="GIZ03454.1"/>
    <property type="molecule type" value="Genomic_DNA"/>
</dbReference>
<organism evidence="1 2">
    <name type="scientific">Caerostris extrusa</name>
    <name type="common">Bark spider</name>
    <name type="synonym">Caerostris bankana</name>
    <dbReference type="NCBI Taxonomy" id="172846"/>
    <lineage>
        <taxon>Eukaryota</taxon>
        <taxon>Metazoa</taxon>
        <taxon>Ecdysozoa</taxon>
        <taxon>Arthropoda</taxon>
        <taxon>Chelicerata</taxon>
        <taxon>Arachnida</taxon>
        <taxon>Araneae</taxon>
        <taxon>Araneomorphae</taxon>
        <taxon>Entelegynae</taxon>
        <taxon>Araneoidea</taxon>
        <taxon>Araneidae</taxon>
        <taxon>Caerostris</taxon>
    </lineage>
</organism>
<name>A0AAV4Y966_CAEEX</name>
<proteinExistence type="predicted"/>
<keyword evidence="2" id="KW-1185">Reference proteome</keyword>
<comment type="caution">
    <text evidence="1">The sequence shown here is derived from an EMBL/GenBank/DDBJ whole genome shotgun (WGS) entry which is preliminary data.</text>
</comment>
<evidence type="ECO:0000313" key="1">
    <source>
        <dbReference type="EMBL" id="GIZ03454.1"/>
    </source>
</evidence>
<sequence length="92" mass="10831">MVLNPSYYKKNILHLIFTEEIQYLDLDSFKKETASDETPVPILAADEDEPIIPETPLVEYLDTIKPRLLRSKTDLRSISELNRVQTFYLWMN</sequence>
<reference evidence="1 2" key="1">
    <citation type="submission" date="2021-06" db="EMBL/GenBank/DDBJ databases">
        <title>Caerostris extrusa draft genome.</title>
        <authorList>
            <person name="Kono N."/>
            <person name="Arakawa K."/>
        </authorList>
    </citation>
    <scope>NUCLEOTIDE SEQUENCE [LARGE SCALE GENOMIC DNA]</scope>
</reference>
<dbReference type="AlphaFoldDB" id="A0AAV4Y966"/>
<gene>
    <name evidence="1" type="ORF">CEXT_308491</name>
</gene>
<evidence type="ECO:0000313" key="2">
    <source>
        <dbReference type="Proteomes" id="UP001054945"/>
    </source>
</evidence>